<dbReference type="EMBL" id="LR796612">
    <property type="protein sequence ID" value="CAB4154365.1"/>
    <property type="molecule type" value="Genomic_DNA"/>
</dbReference>
<sequence>METITESVQQKVTRLLSTSANADIHEVWEVLVSVRKNYDDASDLLEVALPLKAFFYDCGNTVEELAEMLGIKKVEADILLVQARAMGLVAGSEISLISIDEMVGTACRTTGVRTRKVIGFIEEAELRGKDTDWLYAKLDTAVRKATATKREPKAEDVQARLNINKATELLEGAKAHLTEADVTAINAILAAVTK</sequence>
<proteinExistence type="predicted"/>
<evidence type="ECO:0000313" key="1">
    <source>
        <dbReference type="EMBL" id="CAB4154365.1"/>
    </source>
</evidence>
<gene>
    <name evidence="1" type="ORF">UFOVP629_96</name>
</gene>
<reference evidence="1" key="1">
    <citation type="submission" date="2020-04" db="EMBL/GenBank/DDBJ databases">
        <authorList>
            <person name="Chiriac C."/>
            <person name="Salcher M."/>
            <person name="Ghai R."/>
            <person name="Kavagutti S V."/>
        </authorList>
    </citation>
    <scope>NUCLEOTIDE SEQUENCE</scope>
</reference>
<organism evidence="1">
    <name type="scientific">uncultured Caudovirales phage</name>
    <dbReference type="NCBI Taxonomy" id="2100421"/>
    <lineage>
        <taxon>Viruses</taxon>
        <taxon>Duplodnaviria</taxon>
        <taxon>Heunggongvirae</taxon>
        <taxon>Uroviricota</taxon>
        <taxon>Caudoviricetes</taxon>
        <taxon>Peduoviridae</taxon>
        <taxon>Maltschvirus</taxon>
        <taxon>Maltschvirus maltsch</taxon>
    </lineage>
</organism>
<accession>A0A6J5NB58</accession>
<protein>
    <submittedName>
        <fullName evidence="1">Uncharacterized protein</fullName>
    </submittedName>
</protein>
<name>A0A6J5NB58_9CAUD</name>